<dbReference type="EMBL" id="FXBL01000004">
    <property type="protein sequence ID" value="SMH41529.1"/>
    <property type="molecule type" value="Genomic_DNA"/>
</dbReference>
<dbReference type="Proteomes" id="UP000193083">
    <property type="component" value="Unassembled WGS sequence"/>
</dbReference>
<evidence type="ECO:0000313" key="2">
    <source>
        <dbReference type="Proteomes" id="UP000193083"/>
    </source>
</evidence>
<dbReference type="RefSeq" id="WP_085464523.1">
    <property type="nucleotide sequence ID" value="NZ_FXBL01000004.1"/>
</dbReference>
<gene>
    <name evidence="1" type="ORF">SAMN02982922_2593</name>
</gene>
<dbReference type="OrthoDB" id="8030547at2"/>
<keyword evidence="2" id="KW-1185">Reference proteome</keyword>
<dbReference type="AlphaFoldDB" id="A0A1X7NUN1"/>
<sequence length="120" mass="12427">METHAANAPAPVRPSLEVVELEFALDLEDVKAGFDEAAAAAARATGGALLFTMPTAAIADCSRVAVISLGERGDHELVLAILGEDGISTRIETAAESSNPIARLARSWSQVMARMPAIAA</sequence>
<proteinExistence type="predicted"/>
<evidence type="ECO:0000313" key="1">
    <source>
        <dbReference type="EMBL" id="SMH41529.1"/>
    </source>
</evidence>
<accession>A0A1X7NUN1</accession>
<organism evidence="1 2">
    <name type="scientific">Mesorhizobium australicum</name>
    <dbReference type="NCBI Taxonomy" id="536018"/>
    <lineage>
        <taxon>Bacteria</taxon>
        <taxon>Pseudomonadati</taxon>
        <taxon>Pseudomonadota</taxon>
        <taxon>Alphaproteobacteria</taxon>
        <taxon>Hyphomicrobiales</taxon>
        <taxon>Phyllobacteriaceae</taxon>
        <taxon>Mesorhizobium</taxon>
    </lineage>
</organism>
<name>A0A1X7NUN1_9HYPH</name>
<reference evidence="1 2" key="1">
    <citation type="submission" date="2017-04" db="EMBL/GenBank/DDBJ databases">
        <authorList>
            <person name="Afonso C.L."/>
            <person name="Miller P.J."/>
            <person name="Scott M.A."/>
            <person name="Spackman E."/>
            <person name="Goraichik I."/>
            <person name="Dimitrov K.M."/>
            <person name="Suarez D.L."/>
            <person name="Swayne D.E."/>
        </authorList>
    </citation>
    <scope>NUCLEOTIDE SEQUENCE [LARGE SCALE GENOMIC DNA]</scope>
    <source>
        <strain evidence="1 2">B5P</strain>
    </source>
</reference>
<protein>
    <submittedName>
        <fullName evidence="1">Uncharacterized protein</fullName>
    </submittedName>
</protein>